<gene>
    <name evidence="2" type="ORF">RRG08_062573</name>
</gene>
<dbReference type="Proteomes" id="UP001283361">
    <property type="component" value="Unassembled WGS sequence"/>
</dbReference>
<dbReference type="EMBL" id="JAWDGP010001549">
    <property type="protein sequence ID" value="KAK3790340.1"/>
    <property type="molecule type" value="Genomic_DNA"/>
</dbReference>
<evidence type="ECO:0000313" key="3">
    <source>
        <dbReference type="Proteomes" id="UP001283361"/>
    </source>
</evidence>
<dbReference type="InterPro" id="IPR056564">
    <property type="entry name" value="Ig-like_KY"/>
</dbReference>
<accession>A0AAE1ALX9</accession>
<feature type="domain" description="KY-like immunoglobulin-like" evidence="1">
    <location>
        <begin position="14"/>
        <end position="122"/>
    </location>
</feature>
<proteinExistence type="predicted"/>
<dbReference type="AlphaFoldDB" id="A0AAE1ALX9"/>
<dbReference type="InterPro" id="IPR053041">
    <property type="entry name" value="Transglut-like_Superfamily_Mod"/>
</dbReference>
<dbReference type="PANTHER" id="PTHR47020">
    <property type="entry name" value="HILLARIN"/>
    <property type="match status" value="1"/>
</dbReference>
<keyword evidence="3" id="KW-1185">Reference proteome</keyword>
<comment type="caution">
    <text evidence="2">The sequence shown here is derived from an EMBL/GenBank/DDBJ whole genome shotgun (WGS) entry which is preliminary data.</text>
</comment>
<dbReference type="PANTHER" id="PTHR47020:SF1">
    <property type="entry name" value="HILLARIN"/>
    <property type="match status" value="1"/>
</dbReference>
<evidence type="ECO:0000259" key="1">
    <source>
        <dbReference type="Pfam" id="PF23265"/>
    </source>
</evidence>
<organism evidence="2 3">
    <name type="scientific">Elysia crispata</name>
    <name type="common">lettuce slug</name>
    <dbReference type="NCBI Taxonomy" id="231223"/>
    <lineage>
        <taxon>Eukaryota</taxon>
        <taxon>Metazoa</taxon>
        <taxon>Spiralia</taxon>
        <taxon>Lophotrochozoa</taxon>
        <taxon>Mollusca</taxon>
        <taxon>Gastropoda</taxon>
        <taxon>Heterobranchia</taxon>
        <taxon>Euthyneura</taxon>
        <taxon>Panpulmonata</taxon>
        <taxon>Sacoglossa</taxon>
        <taxon>Placobranchoidea</taxon>
        <taxon>Plakobranchidae</taxon>
        <taxon>Elysia</taxon>
    </lineage>
</organism>
<dbReference type="Pfam" id="PF23265">
    <property type="entry name" value="Ig-like_KY"/>
    <property type="match status" value="1"/>
</dbReference>
<reference evidence="2" key="1">
    <citation type="journal article" date="2023" name="G3 (Bethesda)">
        <title>A reference genome for the long-term kleptoplast-retaining sea slug Elysia crispata morphotype clarki.</title>
        <authorList>
            <person name="Eastman K.E."/>
            <person name="Pendleton A.L."/>
            <person name="Shaikh M.A."/>
            <person name="Suttiyut T."/>
            <person name="Ogas R."/>
            <person name="Tomko P."/>
            <person name="Gavelis G."/>
            <person name="Widhalm J.R."/>
            <person name="Wisecaver J.H."/>
        </authorList>
    </citation>
    <scope>NUCLEOTIDE SEQUENCE</scope>
    <source>
        <strain evidence="2">ECLA1</strain>
    </source>
</reference>
<protein>
    <recommendedName>
        <fullName evidence="1">KY-like immunoglobulin-like domain-containing protein</fullName>
    </recommendedName>
</protein>
<sequence length="227" mass="25859">MAEQKPTLPNGFIGAQPRFSELKLKTDSHKSSQIKVHGQNTEWIKIKTEDPVKVVTKLVKCAGDQELPGYVFCQRKDDDEDVRFLLGFPDKGWYKFQIFALPEKDPAENLPNVYNYLIEVTGNFLPATPFVKTYTKFYQDCCYLEEPLSINPNTDDLDDVKFKVTVPHAIKVAVHAVDEWFHLEKKGSKWVGSAALARFKSSGAKITLNANYEKDSNTYSVLLEYNI</sequence>
<evidence type="ECO:0000313" key="2">
    <source>
        <dbReference type="EMBL" id="KAK3790340.1"/>
    </source>
</evidence>
<name>A0AAE1ALX9_9GAST</name>